<protein>
    <submittedName>
        <fullName evidence="1">Uncharacterized protein</fullName>
    </submittedName>
</protein>
<reference evidence="1 2" key="1">
    <citation type="journal article" date="2019" name="Sci. Rep.">
        <title>Orb-weaving spider Araneus ventricosus genome elucidates the spidroin gene catalogue.</title>
        <authorList>
            <person name="Kono N."/>
            <person name="Nakamura H."/>
            <person name="Ohtoshi R."/>
            <person name="Moran D.A.P."/>
            <person name="Shinohara A."/>
            <person name="Yoshida Y."/>
            <person name="Fujiwara M."/>
            <person name="Mori M."/>
            <person name="Tomita M."/>
            <person name="Arakawa K."/>
        </authorList>
    </citation>
    <scope>NUCLEOTIDE SEQUENCE [LARGE SCALE GENOMIC DNA]</scope>
</reference>
<organism evidence="1 2">
    <name type="scientific">Araneus ventricosus</name>
    <name type="common">Orbweaver spider</name>
    <name type="synonym">Epeira ventricosa</name>
    <dbReference type="NCBI Taxonomy" id="182803"/>
    <lineage>
        <taxon>Eukaryota</taxon>
        <taxon>Metazoa</taxon>
        <taxon>Ecdysozoa</taxon>
        <taxon>Arthropoda</taxon>
        <taxon>Chelicerata</taxon>
        <taxon>Arachnida</taxon>
        <taxon>Araneae</taxon>
        <taxon>Araneomorphae</taxon>
        <taxon>Entelegynae</taxon>
        <taxon>Araneoidea</taxon>
        <taxon>Araneidae</taxon>
        <taxon>Araneus</taxon>
    </lineage>
</organism>
<evidence type="ECO:0000313" key="2">
    <source>
        <dbReference type="Proteomes" id="UP000499080"/>
    </source>
</evidence>
<comment type="caution">
    <text evidence="1">The sequence shown here is derived from an EMBL/GenBank/DDBJ whole genome shotgun (WGS) entry which is preliminary data.</text>
</comment>
<dbReference type="EMBL" id="BGPR01030440">
    <property type="protein sequence ID" value="GBO02973.1"/>
    <property type="molecule type" value="Genomic_DNA"/>
</dbReference>
<proteinExistence type="predicted"/>
<dbReference type="AlphaFoldDB" id="A0A4Y2TQQ4"/>
<sequence>MVPDLNWLNLPEENIGKEGVLPLLAKKEMNLWKDLSCSLIMANYGQLTPSGGHREFTEERLPYRNGSDNNNGGVALWAHFESESYP</sequence>
<evidence type="ECO:0000313" key="1">
    <source>
        <dbReference type="EMBL" id="GBO02973.1"/>
    </source>
</evidence>
<dbReference type="Proteomes" id="UP000499080">
    <property type="component" value="Unassembled WGS sequence"/>
</dbReference>
<accession>A0A4Y2TQQ4</accession>
<gene>
    <name evidence="1" type="ORF">AVEN_204434_1</name>
</gene>
<keyword evidence="2" id="KW-1185">Reference proteome</keyword>
<name>A0A4Y2TQQ4_ARAVE</name>